<keyword evidence="3" id="KW-1185">Reference proteome</keyword>
<reference evidence="2 3" key="1">
    <citation type="submission" date="2019-05" db="EMBL/GenBank/DDBJ databases">
        <title>Mikania micrantha, genome provides insights into the molecular mechanism of rapid growth.</title>
        <authorList>
            <person name="Liu B."/>
        </authorList>
    </citation>
    <scope>NUCLEOTIDE SEQUENCE [LARGE SCALE GENOMIC DNA]</scope>
    <source>
        <strain evidence="2">NLD-2019</strain>
        <tissue evidence="2">Leaf</tissue>
    </source>
</reference>
<comment type="caution">
    <text evidence="2">The sequence shown here is derived from an EMBL/GenBank/DDBJ whole genome shotgun (WGS) entry which is preliminary data.</text>
</comment>
<evidence type="ECO:0000256" key="1">
    <source>
        <dbReference type="SAM" id="MobiDB-lite"/>
    </source>
</evidence>
<evidence type="ECO:0000313" key="3">
    <source>
        <dbReference type="Proteomes" id="UP000326396"/>
    </source>
</evidence>
<dbReference type="Proteomes" id="UP000326396">
    <property type="component" value="Linkage Group LG19"/>
</dbReference>
<dbReference type="EMBL" id="SZYD01000011">
    <property type="protein sequence ID" value="KAD4889359.1"/>
    <property type="molecule type" value="Genomic_DNA"/>
</dbReference>
<feature type="region of interest" description="Disordered" evidence="1">
    <location>
        <begin position="47"/>
        <end position="72"/>
    </location>
</feature>
<proteinExistence type="predicted"/>
<evidence type="ECO:0000313" key="2">
    <source>
        <dbReference type="EMBL" id="KAD4889359.1"/>
    </source>
</evidence>
<dbReference type="AlphaFoldDB" id="A0A5N6NL64"/>
<gene>
    <name evidence="2" type="ORF">E3N88_21432</name>
</gene>
<name>A0A5N6NL64_9ASTR</name>
<organism evidence="2 3">
    <name type="scientific">Mikania micrantha</name>
    <name type="common">bitter vine</name>
    <dbReference type="NCBI Taxonomy" id="192012"/>
    <lineage>
        <taxon>Eukaryota</taxon>
        <taxon>Viridiplantae</taxon>
        <taxon>Streptophyta</taxon>
        <taxon>Embryophyta</taxon>
        <taxon>Tracheophyta</taxon>
        <taxon>Spermatophyta</taxon>
        <taxon>Magnoliopsida</taxon>
        <taxon>eudicotyledons</taxon>
        <taxon>Gunneridae</taxon>
        <taxon>Pentapetalae</taxon>
        <taxon>asterids</taxon>
        <taxon>campanulids</taxon>
        <taxon>Asterales</taxon>
        <taxon>Asteraceae</taxon>
        <taxon>Asteroideae</taxon>
        <taxon>Heliantheae alliance</taxon>
        <taxon>Eupatorieae</taxon>
        <taxon>Mikania</taxon>
    </lineage>
</organism>
<protein>
    <submittedName>
        <fullName evidence="2">Uncharacterized protein</fullName>
    </submittedName>
</protein>
<sequence length="72" mass="8394">MTSKLKEFHVHLRNKGGDTFVSIRANYEVLCYQNKIEALTLDDDKTLRDKKSKDNDGKADEMQLEMVMEDDK</sequence>
<accession>A0A5N6NL64</accession>
<feature type="compositionally biased region" description="Basic and acidic residues" evidence="1">
    <location>
        <begin position="47"/>
        <end position="61"/>
    </location>
</feature>